<dbReference type="EMBL" id="DXHQ01000037">
    <property type="protein sequence ID" value="HIW08413.1"/>
    <property type="molecule type" value="Genomic_DNA"/>
</dbReference>
<dbReference type="AlphaFoldDB" id="A0A9D1Q9J3"/>
<accession>A0A9D1Q9J3</accession>
<proteinExistence type="predicted"/>
<name>A0A9D1Q9J3_9FIRM</name>
<evidence type="ECO:0000313" key="2">
    <source>
        <dbReference type="Proteomes" id="UP000823933"/>
    </source>
</evidence>
<gene>
    <name evidence="1" type="ORF">H9890_03300</name>
</gene>
<organism evidence="1 2">
    <name type="scientific">Candidatus Faecalibacterium intestinigallinarum</name>
    <dbReference type="NCBI Taxonomy" id="2838581"/>
    <lineage>
        <taxon>Bacteria</taxon>
        <taxon>Bacillati</taxon>
        <taxon>Bacillota</taxon>
        <taxon>Clostridia</taxon>
        <taxon>Eubacteriales</taxon>
        <taxon>Oscillospiraceae</taxon>
        <taxon>Faecalibacterium</taxon>
    </lineage>
</organism>
<dbReference type="Proteomes" id="UP000823933">
    <property type="component" value="Unassembled WGS sequence"/>
</dbReference>
<sequence>MLAKMIDKIVSLKQTQTFEIGGQTYTDGHLTRIPPHVDRPECITVSGLDGICKLIRTELAKMDATILVQAKSHKTVEVMTTYLPDFSRNVLYRAEADVPGLRTGFRAREEALIELRSLFIPNDGTKYLLDLLSRITDEKSVSSKDNGVTQTVEARQGVALNAMVEVRPRVQLRPFRTFLEVEQPESEFLLRVDADKGIGLFEADGGVWKLEAKRNIADYFASHLADLIDAGQVVVMQ</sequence>
<reference evidence="1" key="2">
    <citation type="submission" date="2021-04" db="EMBL/GenBank/DDBJ databases">
        <authorList>
            <person name="Gilroy R."/>
        </authorList>
    </citation>
    <scope>NUCLEOTIDE SEQUENCE</scope>
    <source>
        <strain evidence="1">ChiHcolR34-3080</strain>
    </source>
</reference>
<protein>
    <submittedName>
        <fullName evidence="1">Uncharacterized protein</fullName>
    </submittedName>
</protein>
<evidence type="ECO:0000313" key="1">
    <source>
        <dbReference type="EMBL" id="HIW08413.1"/>
    </source>
</evidence>
<comment type="caution">
    <text evidence="1">The sequence shown here is derived from an EMBL/GenBank/DDBJ whole genome shotgun (WGS) entry which is preliminary data.</text>
</comment>
<reference evidence="1" key="1">
    <citation type="journal article" date="2021" name="PeerJ">
        <title>Extensive microbial diversity within the chicken gut microbiome revealed by metagenomics and culture.</title>
        <authorList>
            <person name="Gilroy R."/>
            <person name="Ravi A."/>
            <person name="Getino M."/>
            <person name="Pursley I."/>
            <person name="Horton D.L."/>
            <person name="Alikhan N.F."/>
            <person name="Baker D."/>
            <person name="Gharbi K."/>
            <person name="Hall N."/>
            <person name="Watson M."/>
            <person name="Adriaenssens E.M."/>
            <person name="Foster-Nyarko E."/>
            <person name="Jarju S."/>
            <person name="Secka A."/>
            <person name="Antonio M."/>
            <person name="Oren A."/>
            <person name="Chaudhuri R.R."/>
            <person name="La Ragione R."/>
            <person name="Hildebrand F."/>
            <person name="Pallen M.J."/>
        </authorList>
    </citation>
    <scope>NUCLEOTIDE SEQUENCE</scope>
    <source>
        <strain evidence="1">ChiHcolR34-3080</strain>
    </source>
</reference>